<organism evidence="1 2">
    <name type="scientific">Cucumis melo var. makuwa</name>
    <name type="common">Oriental melon</name>
    <dbReference type="NCBI Taxonomy" id="1194695"/>
    <lineage>
        <taxon>Eukaryota</taxon>
        <taxon>Viridiplantae</taxon>
        <taxon>Streptophyta</taxon>
        <taxon>Embryophyta</taxon>
        <taxon>Tracheophyta</taxon>
        <taxon>Spermatophyta</taxon>
        <taxon>Magnoliopsida</taxon>
        <taxon>eudicotyledons</taxon>
        <taxon>Gunneridae</taxon>
        <taxon>Pentapetalae</taxon>
        <taxon>rosids</taxon>
        <taxon>fabids</taxon>
        <taxon>Cucurbitales</taxon>
        <taxon>Cucurbitaceae</taxon>
        <taxon>Benincaseae</taxon>
        <taxon>Cucumis</taxon>
    </lineage>
</organism>
<protein>
    <submittedName>
        <fullName evidence="1">Uncharacterized protein</fullName>
    </submittedName>
</protein>
<name>A0A5D3DSS2_CUCMM</name>
<gene>
    <name evidence="1" type="ORF">E5676_scaffold124G001260</name>
</gene>
<accession>A0A5D3DSS2</accession>
<sequence>MNGFELDNDYPNLQFENDEDEVKISLFYFIKIVMMGRTSLAMTEAWVYKILSSLSGRVVSRVSSDAIPCIMWWGCSYSLGLKDLEISTIEGYEDNPPACVVTASSPIEQPSGLFRVEPLYAPSCNDNGPTTFMKSIIEGHVPLHDYFGTRSIPKPSANTALGSPITLKGSA</sequence>
<dbReference type="Proteomes" id="UP000321947">
    <property type="component" value="Unassembled WGS sequence"/>
</dbReference>
<evidence type="ECO:0000313" key="1">
    <source>
        <dbReference type="EMBL" id="TYK26811.1"/>
    </source>
</evidence>
<evidence type="ECO:0000313" key="2">
    <source>
        <dbReference type="Proteomes" id="UP000321947"/>
    </source>
</evidence>
<comment type="caution">
    <text evidence="1">The sequence shown here is derived from an EMBL/GenBank/DDBJ whole genome shotgun (WGS) entry which is preliminary data.</text>
</comment>
<proteinExistence type="predicted"/>
<dbReference type="AlphaFoldDB" id="A0A5D3DSS2"/>
<reference evidence="1 2" key="1">
    <citation type="submission" date="2019-08" db="EMBL/GenBank/DDBJ databases">
        <title>Draft genome sequences of two oriental melons (Cucumis melo L. var makuwa).</title>
        <authorList>
            <person name="Kwon S.-Y."/>
        </authorList>
    </citation>
    <scope>NUCLEOTIDE SEQUENCE [LARGE SCALE GENOMIC DNA]</scope>
    <source>
        <strain evidence="2">cv. Chang Bougi</strain>
        <tissue evidence="1">Leaf</tissue>
    </source>
</reference>
<dbReference type="EMBL" id="SSTD01003357">
    <property type="protein sequence ID" value="TYK26811.1"/>
    <property type="molecule type" value="Genomic_DNA"/>
</dbReference>